<feature type="domain" description="Major facilitator superfamily (MFS) profile" evidence="5">
    <location>
        <begin position="13"/>
        <end position="406"/>
    </location>
</feature>
<keyword evidence="3 4" id="KW-0472">Membrane</keyword>
<reference evidence="6 7" key="1">
    <citation type="submission" date="2016-09" db="EMBL/GenBank/DDBJ databases">
        <title>Alteromonas lipolytica, a new species isolated from sea water.</title>
        <authorList>
            <person name="Wu Y.-H."/>
            <person name="Cheng H."/>
            <person name="Xu X.-W."/>
        </authorList>
    </citation>
    <scope>NUCLEOTIDE SEQUENCE [LARGE SCALE GENOMIC DNA]</scope>
    <source>
        <strain evidence="6 7">JW12</strain>
    </source>
</reference>
<evidence type="ECO:0000256" key="3">
    <source>
        <dbReference type="ARBA" id="ARBA00023136"/>
    </source>
</evidence>
<comment type="caution">
    <text evidence="6">The sequence shown here is derived from an EMBL/GenBank/DDBJ whole genome shotgun (WGS) entry which is preliminary data.</text>
</comment>
<feature type="transmembrane region" description="Helical" evidence="4">
    <location>
        <begin position="380"/>
        <end position="400"/>
    </location>
</feature>
<evidence type="ECO:0000256" key="2">
    <source>
        <dbReference type="ARBA" id="ARBA00022989"/>
    </source>
</evidence>
<dbReference type="PANTHER" id="PTHR11360:SF290">
    <property type="entry name" value="MONOCARBOXYLATE MFS PERMEASE"/>
    <property type="match status" value="1"/>
</dbReference>
<feature type="transmembrane region" description="Helical" evidence="4">
    <location>
        <begin position="139"/>
        <end position="158"/>
    </location>
</feature>
<feature type="transmembrane region" description="Helical" evidence="4">
    <location>
        <begin position="229"/>
        <end position="251"/>
    </location>
</feature>
<dbReference type="Proteomes" id="UP000176037">
    <property type="component" value="Unassembled WGS sequence"/>
</dbReference>
<dbReference type="PANTHER" id="PTHR11360">
    <property type="entry name" value="MONOCARBOXYLATE TRANSPORTER"/>
    <property type="match status" value="1"/>
</dbReference>
<feature type="transmembrane region" description="Helical" evidence="4">
    <location>
        <begin position="103"/>
        <end position="127"/>
    </location>
</feature>
<keyword evidence="1 4" id="KW-0812">Transmembrane</keyword>
<proteinExistence type="predicted"/>
<dbReference type="InterPro" id="IPR020846">
    <property type="entry name" value="MFS_dom"/>
</dbReference>
<name>A0A1E8FKB0_9ALTE</name>
<evidence type="ECO:0000313" key="6">
    <source>
        <dbReference type="EMBL" id="OFI36344.1"/>
    </source>
</evidence>
<feature type="transmembrane region" description="Helical" evidence="4">
    <location>
        <begin position="318"/>
        <end position="341"/>
    </location>
</feature>
<feature type="transmembrane region" description="Helical" evidence="4">
    <location>
        <begin position="293"/>
        <end position="312"/>
    </location>
</feature>
<dbReference type="SUPFAM" id="SSF103473">
    <property type="entry name" value="MFS general substrate transporter"/>
    <property type="match status" value="1"/>
</dbReference>
<dbReference type="OrthoDB" id="7626798at2"/>
<dbReference type="PROSITE" id="PS50850">
    <property type="entry name" value="MFS"/>
    <property type="match status" value="1"/>
</dbReference>
<feature type="transmembrane region" description="Helical" evidence="4">
    <location>
        <begin position="79"/>
        <end position="97"/>
    </location>
</feature>
<dbReference type="EMBL" id="MJIC01000001">
    <property type="protein sequence ID" value="OFI36344.1"/>
    <property type="molecule type" value="Genomic_DNA"/>
</dbReference>
<feature type="transmembrane region" description="Helical" evidence="4">
    <location>
        <begin position="353"/>
        <end position="374"/>
    </location>
</feature>
<accession>A0A1E8FKB0</accession>
<dbReference type="Pfam" id="PF07690">
    <property type="entry name" value="MFS_1"/>
    <property type="match status" value="1"/>
</dbReference>
<sequence length="432" mass="46809">MITVNPKTQAWSILFTFSLCFFVVSAATFSSLGVVIPFMVNDLQWDWATAGMGFTLLALACGLSGYLPSITIKKLGVEGTLFIGLAQMVIGFILLYYTQTPAMYFGGCVLIGAGYSFVGPVPGTYIITHFFIKRATAFGFYYTMGGIGGVAGPLIVWLANDGFGNWRVHWLITLVMIVTSVVLMLFSIKLTDTEKLKVPPKQDNEQASTRVYETRELWTFKQAIRTPQFWLICAGYMSVLFVGTTVNSFSVAHLTQIGISFVFASTLLSTEALCNAISRIVGGFIAEYFDPKAMLQTALFLLGVGMLALSFGSSPLVLFLYAFAIGFGFGLTFLSSTVLLIRYFGSTPYIQLFGAMNFTATVAASAPYICGYMRDVTGSFVSSFLLIGAIPMVVLVAVIFMKPPKLNNVTDAAGKSAAADDNSLHIVKEGHS</sequence>
<dbReference type="GO" id="GO:0022857">
    <property type="term" value="F:transmembrane transporter activity"/>
    <property type="evidence" value="ECO:0007669"/>
    <property type="project" value="InterPro"/>
</dbReference>
<evidence type="ECO:0000313" key="7">
    <source>
        <dbReference type="Proteomes" id="UP000176037"/>
    </source>
</evidence>
<dbReference type="InterPro" id="IPR011701">
    <property type="entry name" value="MFS"/>
</dbReference>
<dbReference type="STRING" id="1856405.BFC17_00245"/>
<feature type="transmembrane region" description="Helical" evidence="4">
    <location>
        <begin position="47"/>
        <end position="67"/>
    </location>
</feature>
<gene>
    <name evidence="6" type="ORF">BFC17_00245</name>
</gene>
<dbReference type="InterPro" id="IPR050327">
    <property type="entry name" value="Proton-linked_MCT"/>
</dbReference>
<dbReference type="Gene3D" id="1.20.1250.20">
    <property type="entry name" value="MFS general substrate transporter like domains"/>
    <property type="match status" value="2"/>
</dbReference>
<protein>
    <recommendedName>
        <fullName evidence="5">Major facilitator superfamily (MFS) profile domain-containing protein</fullName>
    </recommendedName>
</protein>
<dbReference type="InterPro" id="IPR036259">
    <property type="entry name" value="MFS_trans_sf"/>
</dbReference>
<organism evidence="6 7">
    <name type="scientific">Alteromonas lipolytica</name>
    <dbReference type="NCBI Taxonomy" id="1856405"/>
    <lineage>
        <taxon>Bacteria</taxon>
        <taxon>Pseudomonadati</taxon>
        <taxon>Pseudomonadota</taxon>
        <taxon>Gammaproteobacteria</taxon>
        <taxon>Alteromonadales</taxon>
        <taxon>Alteromonadaceae</taxon>
        <taxon>Alteromonas/Salinimonas group</taxon>
        <taxon>Alteromonas</taxon>
    </lineage>
</organism>
<evidence type="ECO:0000256" key="4">
    <source>
        <dbReference type="SAM" id="Phobius"/>
    </source>
</evidence>
<feature type="transmembrane region" description="Helical" evidence="4">
    <location>
        <begin position="170"/>
        <end position="188"/>
    </location>
</feature>
<feature type="transmembrane region" description="Helical" evidence="4">
    <location>
        <begin position="12"/>
        <end position="35"/>
    </location>
</feature>
<dbReference type="RefSeq" id="WP_070174455.1">
    <property type="nucleotide sequence ID" value="NZ_BMJR01000004.1"/>
</dbReference>
<evidence type="ECO:0000259" key="5">
    <source>
        <dbReference type="PROSITE" id="PS50850"/>
    </source>
</evidence>
<dbReference type="AlphaFoldDB" id="A0A1E8FKB0"/>
<keyword evidence="7" id="KW-1185">Reference proteome</keyword>
<evidence type="ECO:0000256" key="1">
    <source>
        <dbReference type="ARBA" id="ARBA00022692"/>
    </source>
</evidence>
<keyword evidence="2 4" id="KW-1133">Transmembrane helix</keyword>